<feature type="transmembrane region" description="Helical" evidence="1">
    <location>
        <begin position="14"/>
        <end position="33"/>
    </location>
</feature>
<evidence type="ECO:0008006" key="4">
    <source>
        <dbReference type="Google" id="ProtNLM"/>
    </source>
</evidence>
<keyword evidence="1" id="KW-0812">Transmembrane</keyword>
<comment type="caution">
    <text evidence="2">The sequence shown here is derived from an EMBL/GenBank/DDBJ whole genome shotgun (WGS) entry which is preliminary data.</text>
</comment>
<dbReference type="Proteomes" id="UP000310754">
    <property type="component" value="Unassembled WGS sequence"/>
</dbReference>
<dbReference type="EMBL" id="SSOA01000015">
    <property type="protein sequence ID" value="THF47177.1"/>
    <property type="molecule type" value="Genomic_DNA"/>
</dbReference>
<sequence length="68" mass="7886">MKFLNPHDPFFKPLWVRILVVLVPLVWAGLELYSGSQTWAIISLALGFYAGLQLFWVFYKTPEKGDKE</sequence>
<dbReference type="AlphaFoldDB" id="A0A4S3ZNX1"/>
<proteinExistence type="predicted"/>
<accession>A0A4S3ZNX1</accession>
<evidence type="ECO:0000256" key="1">
    <source>
        <dbReference type="SAM" id="Phobius"/>
    </source>
</evidence>
<dbReference type="RefSeq" id="WP_146937902.1">
    <property type="nucleotide sequence ID" value="NZ_SSOA01000015.1"/>
</dbReference>
<organism evidence="2 3">
    <name type="scientific">Allorhizobium terrae</name>
    <dbReference type="NCBI Taxonomy" id="1848972"/>
    <lineage>
        <taxon>Bacteria</taxon>
        <taxon>Pseudomonadati</taxon>
        <taxon>Pseudomonadota</taxon>
        <taxon>Alphaproteobacteria</taxon>
        <taxon>Hyphomicrobiales</taxon>
        <taxon>Rhizobiaceae</taxon>
        <taxon>Rhizobium/Agrobacterium group</taxon>
        <taxon>Allorhizobium</taxon>
    </lineage>
</organism>
<evidence type="ECO:0000313" key="2">
    <source>
        <dbReference type="EMBL" id="THF47177.1"/>
    </source>
</evidence>
<feature type="transmembrane region" description="Helical" evidence="1">
    <location>
        <begin position="39"/>
        <end position="59"/>
    </location>
</feature>
<reference evidence="2 3" key="1">
    <citation type="submission" date="2019-04" db="EMBL/GenBank/DDBJ databases">
        <title>Rhizobium terrae sp. nov., isolated from a paddy soil.</title>
        <authorList>
            <person name="Lin S.-Y."/>
            <person name="Hameed A."/>
            <person name="Huang H.-I."/>
            <person name="Young C.-C."/>
        </authorList>
    </citation>
    <scope>NUCLEOTIDE SEQUENCE [LARGE SCALE GENOMIC DNA]</scope>
    <source>
        <strain evidence="2 3">CC-HIH110</strain>
    </source>
</reference>
<evidence type="ECO:0000313" key="3">
    <source>
        <dbReference type="Proteomes" id="UP000310754"/>
    </source>
</evidence>
<protein>
    <recommendedName>
        <fullName evidence="4">DUF3329 domain-containing protein</fullName>
    </recommendedName>
</protein>
<keyword evidence="3" id="KW-1185">Reference proteome</keyword>
<keyword evidence="1" id="KW-1133">Transmembrane helix</keyword>
<name>A0A4S3ZNX1_9HYPH</name>
<gene>
    <name evidence="2" type="ORF">E6C51_18840</name>
</gene>
<keyword evidence="1" id="KW-0472">Membrane</keyword>